<dbReference type="SUPFAM" id="SSF57850">
    <property type="entry name" value="RING/U-box"/>
    <property type="match status" value="1"/>
</dbReference>
<dbReference type="PROSITE" id="PS50089">
    <property type="entry name" value="ZF_RING_2"/>
    <property type="match status" value="1"/>
</dbReference>
<comment type="caution">
    <text evidence="8">The sequence shown here is derived from an EMBL/GenBank/DDBJ whole genome shotgun (WGS) entry which is preliminary data.</text>
</comment>
<accession>A0AAI9E9G7</accession>
<evidence type="ECO:0000256" key="2">
    <source>
        <dbReference type="ARBA" id="ARBA00022771"/>
    </source>
</evidence>
<dbReference type="InterPro" id="IPR051834">
    <property type="entry name" value="RING_finger_E3_ligase"/>
</dbReference>
<keyword evidence="1" id="KW-0479">Metal-binding</keyword>
<sequence length="619" mass="67553">MFPSDPSTNPVQPMAPRAPMPIHHHHPANANANANANATATTNSSDAILPGAQSVQVITLQIPNPEWAQGYSTNEGHRITNSSLGYNFLTNFDIRTLSTTGAQSGNDVTGLLYVPNLDSDDPCLNASAPYIPQNATRRSNLPATDYDLIALAPWLNSTCSLSFMTSARQYPTRGFLFYIPDSGTNAPPEPGDPMWDTGDGGKWKQENGWPVYALPGQDGAWLMGNSSLYSGNMTDVPHGHALTEIFGDSRDYVRLFVDIDTGSGSSSLPSLWVFLLVVLGILLAIIGLTSLSMHWLQRRRRQALRRRVASGEVDLEALGIKRLTVPQELLDCMPLYTYGTGQPVSKAATDATKSEVPTIDEKLEEDAAKPDATPCRPTPTLLRSHSYHPTPLSQPTCAICLDDFVPATAEGEGTTVRELPCHHIFHPECVDVFLRDSSSLCPMCKKAALPKGYCPKVITNAMVRRERMVRQIRERVAVDPDTAEVSDLGGRNRPMSLGGRFRMRTMSGFSQLRSSRRISSAPLRSSQQMSQLGPDSAPAGSTVTPLGRSNSTASSSIQAARTQPAVQPPSTPGRREWARQRAVDMLGDRAPVEPPEEDEMRRSPAWRKAVRGLFPGFRR</sequence>
<feature type="region of interest" description="Disordered" evidence="5">
    <location>
        <begin position="482"/>
        <end position="603"/>
    </location>
</feature>
<evidence type="ECO:0000256" key="4">
    <source>
        <dbReference type="PROSITE-ProRule" id="PRU00175"/>
    </source>
</evidence>
<name>A0AAI9E9G7_9PEZI</name>
<evidence type="ECO:0000313" key="9">
    <source>
        <dbReference type="Proteomes" id="UP001296104"/>
    </source>
</evidence>
<proteinExistence type="predicted"/>
<dbReference type="EMBL" id="CAVMBE010000015">
    <property type="protein sequence ID" value="CAK3946896.1"/>
    <property type="molecule type" value="Genomic_DNA"/>
</dbReference>
<dbReference type="InterPro" id="IPR001841">
    <property type="entry name" value="Znf_RING"/>
</dbReference>
<evidence type="ECO:0000313" key="8">
    <source>
        <dbReference type="EMBL" id="CAK3946896.1"/>
    </source>
</evidence>
<evidence type="ECO:0000259" key="7">
    <source>
        <dbReference type="PROSITE" id="PS50089"/>
    </source>
</evidence>
<dbReference type="CDD" id="cd16473">
    <property type="entry name" value="RING-H2_RNF103"/>
    <property type="match status" value="1"/>
</dbReference>
<dbReference type="GO" id="GO:0008270">
    <property type="term" value="F:zinc ion binding"/>
    <property type="evidence" value="ECO:0007669"/>
    <property type="project" value="UniProtKB-KW"/>
</dbReference>
<dbReference type="GO" id="GO:0061630">
    <property type="term" value="F:ubiquitin protein ligase activity"/>
    <property type="evidence" value="ECO:0007669"/>
    <property type="project" value="TreeGrafter"/>
</dbReference>
<dbReference type="PANTHER" id="PTHR45931">
    <property type="entry name" value="SI:CH211-59O9.10"/>
    <property type="match status" value="1"/>
</dbReference>
<feature type="compositionally biased region" description="Polar residues" evidence="5">
    <location>
        <begin position="1"/>
        <end position="11"/>
    </location>
</feature>
<evidence type="ECO:0000256" key="6">
    <source>
        <dbReference type="SAM" id="Phobius"/>
    </source>
</evidence>
<evidence type="ECO:0000256" key="3">
    <source>
        <dbReference type="ARBA" id="ARBA00022833"/>
    </source>
</evidence>
<feature type="region of interest" description="Disordered" evidence="5">
    <location>
        <begin position="1"/>
        <end position="30"/>
    </location>
</feature>
<keyword evidence="9" id="KW-1185">Reference proteome</keyword>
<evidence type="ECO:0000256" key="1">
    <source>
        <dbReference type="ARBA" id="ARBA00022723"/>
    </source>
</evidence>
<dbReference type="Pfam" id="PF13639">
    <property type="entry name" value="zf-RING_2"/>
    <property type="match status" value="1"/>
</dbReference>
<organism evidence="8 9">
    <name type="scientific">Lecanosticta acicola</name>
    <dbReference type="NCBI Taxonomy" id="111012"/>
    <lineage>
        <taxon>Eukaryota</taxon>
        <taxon>Fungi</taxon>
        <taxon>Dikarya</taxon>
        <taxon>Ascomycota</taxon>
        <taxon>Pezizomycotina</taxon>
        <taxon>Dothideomycetes</taxon>
        <taxon>Dothideomycetidae</taxon>
        <taxon>Mycosphaerellales</taxon>
        <taxon>Mycosphaerellaceae</taxon>
        <taxon>Lecanosticta</taxon>
    </lineage>
</organism>
<keyword evidence="6" id="KW-1133">Transmembrane helix</keyword>
<dbReference type="GO" id="GO:0005634">
    <property type="term" value="C:nucleus"/>
    <property type="evidence" value="ECO:0007669"/>
    <property type="project" value="TreeGrafter"/>
</dbReference>
<feature type="compositionally biased region" description="Basic and acidic residues" evidence="5">
    <location>
        <begin position="573"/>
        <end position="591"/>
    </location>
</feature>
<dbReference type="Proteomes" id="UP001296104">
    <property type="component" value="Unassembled WGS sequence"/>
</dbReference>
<reference evidence="8" key="1">
    <citation type="submission" date="2023-11" db="EMBL/GenBank/DDBJ databases">
        <authorList>
            <person name="Alioto T."/>
            <person name="Alioto T."/>
            <person name="Gomez Garrido J."/>
        </authorList>
    </citation>
    <scope>NUCLEOTIDE SEQUENCE</scope>
</reference>
<dbReference type="SMART" id="SM00184">
    <property type="entry name" value="RING"/>
    <property type="match status" value="1"/>
</dbReference>
<dbReference type="AlphaFoldDB" id="A0AAI9E9G7"/>
<feature type="compositionally biased region" description="Polar residues" evidence="5">
    <location>
        <begin position="522"/>
        <end position="565"/>
    </location>
</feature>
<feature type="transmembrane region" description="Helical" evidence="6">
    <location>
        <begin position="271"/>
        <end position="296"/>
    </location>
</feature>
<keyword evidence="2 4" id="KW-0863">Zinc-finger</keyword>
<dbReference type="PANTHER" id="PTHR45931:SF3">
    <property type="entry name" value="RING ZINC FINGER-CONTAINING PROTEIN"/>
    <property type="match status" value="1"/>
</dbReference>
<keyword evidence="6" id="KW-0472">Membrane</keyword>
<keyword evidence="6" id="KW-0812">Transmembrane</keyword>
<feature type="domain" description="RING-type" evidence="7">
    <location>
        <begin position="397"/>
        <end position="445"/>
    </location>
</feature>
<evidence type="ECO:0000256" key="5">
    <source>
        <dbReference type="SAM" id="MobiDB-lite"/>
    </source>
</evidence>
<protein>
    <submittedName>
        <fullName evidence="8">RING finger membrane</fullName>
    </submittedName>
</protein>
<keyword evidence="3" id="KW-0862">Zinc</keyword>
<dbReference type="GO" id="GO:0006511">
    <property type="term" value="P:ubiquitin-dependent protein catabolic process"/>
    <property type="evidence" value="ECO:0007669"/>
    <property type="project" value="TreeGrafter"/>
</dbReference>
<dbReference type="InterPro" id="IPR013083">
    <property type="entry name" value="Znf_RING/FYVE/PHD"/>
</dbReference>
<dbReference type="Gene3D" id="3.30.40.10">
    <property type="entry name" value="Zinc/RING finger domain, C3HC4 (zinc finger)"/>
    <property type="match status" value="1"/>
</dbReference>
<gene>
    <name evidence="8" type="ORF">LECACI_7A003201</name>
</gene>